<accession>A0AAD8U0Q1</accession>
<dbReference type="Proteomes" id="UP001231189">
    <property type="component" value="Unassembled WGS sequence"/>
</dbReference>
<dbReference type="AlphaFoldDB" id="A0AAD8U0Q1"/>
<dbReference type="InterPro" id="IPR012337">
    <property type="entry name" value="RNaseH-like_sf"/>
</dbReference>
<dbReference type="InterPro" id="IPR036397">
    <property type="entry name" value="RNaseH_sf"/>
</dbReference>
<gene>
    <name evidence="3" type="ORF">QYE76_013229</name>
</gene>
<keyword evidence="1" id="KW-0540">Nuclease</keyword>
<sequence>MKMAVKMAVVSMEKPSGHFPVPAACRNRDSCPPDLGFVMAAALEGFSYRGFSAVYTNEMSTVKSILNMYLEWLKDGRYRFVGLDLEYDFRQEKIAVMQIALREHGLVFHLIRTFLKNKGVTFVGVDIRTGHKLLYKQWLYIPPGKHLDLQDMLNIPGYGNRDGMATMSSELIHPKYAGMKEKFVHDYDKFEGHNFWEFKPLSDMNLEYASIDGYVTYEPHCDYSEPGTASPEATHPKLGQQ</sequence>
<keyword evidence="2" id="KW-0378">Hydrolase</keyword>
<evidence type="ECO:0000313" key="3">
    <source>
        <dbReference type="EMBL" id="KAK1696532.1"/>
    </source>
</evidence>
<keyword evidence="4" id="KW-1185">Reference proteome</keyword>
<reference evidence="3" key="1">
    <citation type="submission" date="2023-07" db="EMBL/GenBank/DDBJ databases">
        <title>A chromosome-level genome assembly of Lolium multiflorum.</title>
        <authorList>
            <person name="Chen Y."/>
            <person name="Copetti D."/>
            <person name="Kolliker R."/>
            <person name="Studer B."/>
        </authorList>
    </citation>
    <scope>NUCLEOTIDE SEQUENCE</scope>
    <source>
        <strain evidence="3">02402/16</strain>
        <tissue evidence="3">Leaf</tissue>
    </source>
</reference>
<dbReference type="GO" id="GO:0005634">
    <property type="term" value="C:nucleus"/>
    <property type="evidence" value="ECO:0007669"/>
    <property type="project" value="TreeGrafter"/>
</dbReference>
<dbReference type="SUPFAM" id="SSF53098">
    <property type="entry name" value="Ribonuclease H-like"/>
    <property type="match status" value="1"/>
</dbReference>
<dbReference type="PANTHER" id="PTHR13620:SF75">
    <property type="entry name" value="UBIQUITIN-LIKE DOMAIN-CONTAINING PROTEIN"/>
    <property type="match status" value="1"/>
</dbReference>
<dbReference type="GO" id="GO:0005737">
    <property type="term" value="C:cytoplasm"/>
    <property type="evidence" value="ECO:0007669"/>
    <property type="project" value="TreeGrafter"/>
</dbReference>
<evidence type="ECO:0000313" key="4">
    <source>
        <dbReference type="Proteomes" id="UP001231189"/>
    </source>
</evidence>
<evidence type="ECO:0000256" key="2">
    <source>
        <dbReference type="ARBA" id="ARBA00022801"/>
    </source>
</evidence>
<organism evidence="3 4">
    <name type="scientific">Lolium multiflorum</name>
    <name type="common">Italian ryegrass</name>
    <name type="synonym">Lolium perenne subsp. multiflorum</name>
    <dbReference type="NCBI Taxonomy" id="4521"/>
    <lineage>
        <taxon>Eukaryota</taxon>
        <taxon>Viridiplantae</taxon>
        <taxon>Streptophyta</taxon>
        <taxon>Embryophyta</taxon>
        <taxon>Tracheophyta</taxon>
        <taxon>Spermatophyta</taxon>
        <taxon>Magnoliopsida</taxon>
        <taxon>Liliopsida</taxon>
        <taxon>Poales</taxon>
        <taxon>Poaceae</taxon>
        <taxon>BOP clade</taxon>
        <taxon>Pooideae</taxon>
        <taxon>Poodae</taxon>
        <taxon>Poeae</taxon>
        <taxon>Poeae Chloroplast Group 2 (Poeae type)</taxon>
        <taxon>Loliodinae</taxon>
        <taxon>Loliinae</taxon>
        <taxon>Lolium</taxon>
    </lineage>
</organism>
<dbReference type="PANTHER" id="PTHR13620">
    <property type="entry name" value="3-5 EXONUCLEASE"/>
    <property type="match status" value="1"/>
</dbReference>
<comment type="caution">
    <text evidence="3">The sequence shown here is derived from an EMBL/GenBank/DDBJ whole genome shotgun (WGS) entry which is preliminary data.</text>
</comment>
<dbReference type="GO" id="GO:0003676">
    <property type="term" value="F:nucleic acid binding"/>
    <property type="evidence" value="ECO:0007669"/>
    <property type="project" value="InterPro"/>
</dbReference>
<dbReference type="EMBL" id="JAUUTY010000001">
    <property type="protein sequence ID" value="KAK1696532.1"/>
    <property type="molecule type" value="Genomic_DNA"/>
</dbReference>
<evidence type="ECO:0000256" key="1">
    <source>
        <dbReference type="ARBA" id="ARBA00022722"/>
    </source>
</evidence>
<name>A0AAD8U0Q1_LOLMU</name>
<dbReference type="Gene3D" id="3.30.420.10">
    <property type="entry name" value="Ribonuclease H-like superfamily/Ribonuclease H"/>
    <property type="match status" value="1"/>
</dbReference>
<dbReference type="GO" id="GO:0008408">
    <property type="term" value="F:3'-5' exonuclease activity"/>
    <property type="evidence" value="ECO:0007669"/>
    <property type="project" value="TreeGrafter"/>
</dbReference>
<protein>
    <submittedName>
        <fullName evidence="3">Uncharacterized protein</fullName>
    </submittedName>
</protein>
<proteinExistence type="predicted"/>
<dbReference type="InterPro" id="IPR051132">
    <property type="entry name" value="3-5_Exonuclease_domain"/>
</dbReference>